<evidence type="ECO:0000313" key="3">
    <source>
        <dbReference type="Proteomes" id="UP001177670"/>
    </source>
</evidence>
<protein>
    <submittedName>
        <fullName evidence="2">Uncharacterized protein</fullName>
    </submittedName>
</protein>
<sequence>MVAARSWQKDDRRARMEHRRKKRPRENAKDLRPVRNATRIHGKSDSRQGRSGLVTFLDDRAVSSTVSSIVTSNKRVRVSSVLENCKEEKVQEIKEMLKKSKSAIMEYVKVNATTRHHLDSNRAIGGNFGDSPETGTVNTHASHFCLTPGIVRVRTRG</sequence>
<reference evidence="2" key="1">
    <citation type="submission" date="2021-10" db="EMBL/GenBank/DDBJ databases">
        <title>Melipona bicolor Genome sequencing and assembly.</title>
        <authorList>
            <person name="Araujo N.S."/>
            <person name="Arias M.C."/>
        </authorList>
    </citation>
    <scope>NUCLEOTIDE SEQUENCE</scope>
    <source>
        <strain evidence="2">USP_2M_L1-L4_2017</strain>
        <tissue evidence="2">Whole body</tissue>
    </source>
</reference>
<feature type="compositionally biased region" description="Basic residues" evidence="1">
    <location>
        <begin position="15"/>
        <end position="24"/>
    </location>
</feature>
<organism evidence="2 3">
    <name type="scientific">Melipona bicolor</name>
    <dbReference type="NCBI Taxonomy" id="60889"/>
    <lineage>
        <taxon>Eukaryota</taxon>
        <taxon>Metazoa</taxon>
        <taxon>Ecdysozoa</taxon>
        <taxon>Arthropoda</taxon>
        <taxon>Hexapoda</taxon>
        <taxon>Insecta</taxon>
        <taxon>Pterygota</taxon>
        <taxon>Neoptera</taxon>
        <taxon>Endopterygota</taxon>
        <taxon>Hymenoptera</taxon>
        <taxon>Apocrita</taxon>
        <taxon>Aculeata</taxon>
        <taxon>Apoidea</taxon>
        <taxon>Anthophila</taxon>
        <taxon>Apidae</taxon>
        <taxon>Melipona</taxon>
    </lineage>
</organism>
<proteinExistence type="predicted"/>
<evidence type="ECO:0000256" key="1">
    <source>
        <dbReference type="SAM" id="MobiDB-lite"/>
    </source>
</evidence>
<keyword evidence="3" id="KW-1185">Reference proteome</keyword>
<evidence type="ECO:0000313" key="2">
    <source>
        <dbReference type="EMBL" id="KAK1134275.1"/>
    </source>
</evidence>
<accession>A0AA40GAS3</accession>
<dbReference type="AlphaFoldDB" id="A0AA40GAS3"/>
<comment type="caution">
    <text evidence="2">The sequence shown here is derived from an EMBL/GenBank/DDBJ whole genome shotgun (WGS) entry which is preliminary data.</text>
</comment>
<dbReference type="EMBL" id="JAHYIQ010000003">
    <property type="protein sequence ID" value="KAK1134275.1"/>
    <property type="molecule type" value="Genomic_DNA"/>
</dbReference>
<name>A0AA40GAS3_9HYME</name>
<dbReference type="Proteomes" id="UP001177670">
    <property type="component" value="Unassembled WGS sequence"/>
</dbReference>
<feature type="region of interest" description="Disordered" evidence="1">
    <location>
        <begin position="1"/>
        <end position="51"/>
    </location>
</feature>
<gene>
    <name evidence="2" type="ORF">K0M31_012056</name>
</gene>